<dbReference type="OrthoDB" id="10470083at2759"/>
<organism evidence="2">
    <name type="scientific">Kwoniella bestiolae CBS 10118</name>
    <dbReference type="NCBI Taxonomy" id="1296100"/>
    <lineage>
        <taxon>Eukaryota</taxon>
        <taxon>Fungi</taxon>
        <taxon>Dikarya</taxon>
        <taxon>Basidiomycota</taxon>
        <taxon>Agaricomycotina</taxon>
        <taxon>Tremellomycetes</taxon>
        <taxon>Tremellales</taxon>
        <taxon>Cryptococcaceae</taxon>
        <taxon>Kwoniella</taxon>
    </lineage>
</organism>
<dbReference type="VEuPathDB" id="FungiDB:I302_07513"/>
<dbReference type="AlphaFoldDB" id="A0A1B9FWM9"/>
<reference evidence="2" key="1">
    <citation type="submission" date="2013-07" db="EMBL/GenBank/DDBJ databases">
        <title>The Genome Sequence of Cryptococcus bestiolae CBS10118.</title>
        <authorList>
            <consortium name="The Broad Institute Genome Sequencing Platform"/>
            <person name="Cuomo C."/>
            <person name="Litvintseva A."/>
            <person name="Chen Y."/>
            <person name="Heitman J."/>
            <person name="Sun S."/>
            <person name="Springer D."/>
            <person name="Dromer F."/>
            <person name="Young S.K."/>
            <person name="Zeng Q."/>
            <person name="Gargeya S."/>
            <person name="Fitzgerald M."/>
            <person name="Abouelleil A."/>
            <person name="Alvarado L."/>
            <person name="Berlin A.M."/>
            <person name="Chapman S.B."/>
            <person name="Dewar J."/>
            <person name="Goldberg J."/>
            <person name="Griggs A."/>
            <person name="Gujja S."/>
            <person name="Hansen M."/>
            <person name="Howarth C."/>
            <person name="Imamovic A."/>
            <person name="Larimer J."/>
            <person name="McCowan C."/>
            <person name="Murphy C."/>
            <person name="Pearson M."/>
            <person name="Priest M."/>
            <person name="Roberts A."/>
            <person name="Saif S."/>
            <person name="Shea T."/>
            <person name="Sykes S."/>
            <person name="Wortman J."/>
            <person name="Nusbaum C."/>
            <person name="Birren B."/>
        </authorList>
    </citation>
    <scope>NUCLEOTIDE SEQUENCE [LARGE SCALE GENOMIC DNA]</scope>
    <source>
        <strain evidence="2">CBS 10118</strain>
    </source>
</reference>
<evidence type="ECO:0000313" key="2">
    <source>
        <dbReference type="EMBL" id="OCF23160.1"/>
    </source>
</evidence>
<accession>A0A1B9FWM9</accession>
<sequence>MAAFQQALANYSTNSQDNAPSSSTSVSIRGSANGGAPSTRGISSALRGAGITREQGMELDGTNNGGRVGRGGRRGARSGGPLDQARGVVWGEGTALLFRGIYIAYEATTRRRYTCSVSPALQ</sequence>
<protein>
    <submittedName>
        <fullName evidence="2">Uncharacterized protein</fullName>
    </submittedName>
</protein>
<evidence type="ECO:0000256" key="1">
    <source>
        <dbReference type="SAM" id="MobiDB-lite"/>
    </source>
</evidence>
<name>A0A1B9FWM9_9TREE</name>
<proteinExistence type="predicted"/>
<gene>
    <name evidence="2" type="ORF">I302_07513</name>
</gene>
<feature type="compositionally biased region" description="Polar residues" evidence="1">
    <location>
        <begin position="9"/>
        <end position="30"/>
    </location>
</feature>
<reference evidence="2" key="2">
    <citation type="submission" date="2014-01" db="EMBL/GenBank/DDBJ databases">
        <title>Evolution of pathogenesis and genome organization in the Tremellales.</title>
        <authorList>
            <person name="Cuomo C."/>
            <person name="Litvintseva A."/>
            <person name="Heitman J."/>
            <person name="Chen Y."/>
            <person name="Sun S."/>
            <person name="Springer D."/>
            <person name="Dromer F."/>
            <person name="Young S."/>
            <person name="Zeng Q."/>
            <person name="Chapman S."/>
            <person name="Gujja S."/>
            <person name="Saif S."/>
            <person name="Birren B."/>
        </authorList>
    </citation>
    <scope>NUCLEOTIDE SEQUENCE</scope>
    <source>
        <strain evidence="2">CBS 10118</strain>
    </source>
</reference>
<dbReference type="EMBL" id="KI894024">
    <property type="protein sequence ID" value="OCF23160.1"/>
    <property type="molecule type" value="Genomic_DNA"/>
</dbReference>
<feature type="region of interest" description="Disordered" evidence="1">
    <location>
        <begin position="9"/>
        <end position="86"/>
    </location>
</feature>